<evidence type="ECO:0000256" key="3">
    <source>
        <dbReference type="ARBA" id="ARBA00022692"/>
    </source>
</evidence>
<feature type="transmembrane region" description="Helical" evidence="6">
    <location>
        <begin position="150"/>
        <end position="169"/>
    </location>
</feature>
<dbReference type="Pfam" id="PF00482">
    <property type="entry name" value="T2SSF"/>
    <property type="match status" value="1"/>
</dbReference>
<name>A0ABZ2HJK2_9RHOB</name>
<dbReference type="PANTHER" id="PTHR35007:SF2">
    <property type="entry name" value="PILUS ASSEMBLE PROTEIN"/>
    <property type="match status" value="1"/>
</dbReference>
<feature type="domain" description="Type II secretion system protein GspF" evidence="7">
    <location>
        <begin position="188"/>
        <end position="316"/>
    </location>
</feature>
<dbReference type="RefSeq" id="WP_338548445.1">
    <property type="nucleotide sequence ID" value="NZ_CP146069.1"/>
</dbReference>
<dbReference type="Proteomes" id="UP001364156">
    <property type="component" value="Chromosome"/>
</dbReference>
<evidence type="ECO:0000256" key="1">
    <source>
        <dbReference type="ARBA" id="ARBA00004651"/>
    </source>
</evidence>
<evidence type="ECO:0000256" key="2">
    <source>
        <dbReference type="ARBA" id="ARBA00022475"/>
    </source>
</evidence>
<evidence type="ECO:0000256" key="6">
    <source>
        <dbReference type="SAM" id="Phobius"/>
    </source>
</evidence>
<sequence length="328" mass="36233">MDIVMDILTNLNLSLNHLILAGIGVSSLFVVFGLAGLFAGKDAAVRRMQGGSLVQAHGADFDLVQGDDSDPHGLLQAFVPTSREERTKVGKLLRRAGIQGKHAIRSFYAFRTLIGIALPVLFVAVLALPAEVQAQLNIARWLQNITWLNSLQIITALMVLGFYGPSVWLRLRIRKRRQAIEHSLPNALDLLQVAMEAGLGFDAAMIRVSHELAQAAPEISQEFMILQLELQAGKERQAAFMDMADRIGVEEVSAFANVILQSNQYGTTVSTALKRFSTDMRLDRELRAQEKANRLPVQMSAVMALCMMPVLLLICLAPMLIRWINMFG</sequence>
<keyword evidence="2" id="KW-1003">Cell membrane</keyword>
<feature type="transmembrane region" description="Helical" evidence="6">
    <location>
        <begin position="18"/>
        <end position="39"/>
    </location>
</feature>
<keyword evidence="3 6" id="KW-0812">Transmembrane</keyword>
<keyword evidence="5 6" id="KW-0472">Membrane</keyword>
<feature type="transmembrane region" description="Helical" evidence="6">
    <location>
        <begin position="301"/>
        <end position="324"/>
    </location>
</feature>
<comment type="subcellular location">
    <subcellularLocation>
        <location evidence="1">Cell membrane</location>
        <topology evidence="1">Multi-pass membrane protein</topology>
    </subcellularLocation>
</comment>
<organism evidence="8 9">
    <name type="scientific">Roseovarius phycicola</name>
    <dbReference type="NCBI Taxonomy" id="3080976"/>
    <lineage>
        <taxon>Bacteria</taxon>
        <taxon>Pseudomonadati</taxon>
        <taxon>Pseudomonadota</taxon>
        <taxon>Alphaproteobacteria</taxon>
        <taxon>Rhodobacterales</taxon>
        <taxon>Roseobacteraceae</taxon>
        <taxon>Roseovarius</taxon>
    </lineage>
</organism>
<evidence type="ECO:0000256" key="4">
    <source>
        <dbReference type="ARBA" id="ARBA00022989"/>
    </source>
</evidence>
<protein>
    <submittedName>
        <fullName evidence="8">Type II secretion system F family protein</fullName>
    </submittedName>
</protein>
<dbReference type="InterPro" id="IPR018076">
    <property type="entry name" value="T2SS_GspF_dom"/>
</dbReference>
<keyword evidence="4 6" id="KW-1133">Transmembrane helix</keyword>
<dbReference type="PANTHER" id="PTHR35007">
    <property type="entry name" value="INTEGRAL MEMBRANE PROTEIN-RELATED"/>
    <property type="match status" value="1"/>
</dbReference>
<reference evidence="8 9" key="1">
    <citation type="submission" date="2023-10" db="EMBL/GenBank/DDBJ databases">
        <title>Roseovarius strain S88 nov., isolated from a marine algae.</title>
        <authorList>
            <person name="Lee M.W."/>
            <person name="Lee J.K."/>
            <person name="Kim J.M."/>
            <person name="Choi D.G."/>
            <person name="Baek J.H."/>
            <person name="Bayburt H."/>
            <person name="Jung J.J."/>
            <person name="Han D.M."/>
            <person name="Jeon C.O."/>
        </authorList>
    </citation>
    <scope>NUCLEOTIDE SEQUENCE [LARGE SCALE GENOMIC DNA]</scope>
    <source>
        <strain evidence="8 9">S88</strain>
    </source>
</reference>
<gene>
    <name evidence="8" type="ORF">RZ517_11945</name>
</gene>
<dbReference type="EMBL" id="CP146069">
    <property type="protein sequence ID" value="WWR45510.1"/>
    <property type="molecule type" value="Genomic_DNA"/>
</dbReference>
<evidence type="ECO:0000313" key="9">
    <source>
        <dbReference type="Proteomes" id="UP001364156"/>
    </source>
</evidence>
<feature type="transmembrane region" description="Helical" evidence="6">
    <location>
        <begin position="108"/>
        <end position="130"/>
    </location>
</feature>
<evidence type="ECO:0000259" key="7">
    <source>
        <dbReference type="Pfam" id="PF00482"/>
    </source>
</evidence>
<evidence type="ECO:0000313" key="8">
    <source>
        <dbReference type="EMBL" id="WWR45510.1"/>
    </source>
</evidence>
<accession>A0ABZ2HJK2</accession>
<proteinExistence type="predicted"/>
<keyword evidence="9" id="KW-1185">Reference proteome</keyword>
<evidence type="ECO:0000256" key="5">
    <source>
        <dbReference type="ARBA" id="ARBA00023136"/>
    </source>
</evidence>